<dbReference type="GO" id="GO:0005886">
    <property type="term" value="C:plasma membrane"/>
    <property type="evidence" value="ECO:0007669"/>
    <property type="project" value="UniProtKB-SubCell"/>
</dbReference>
<reference evidence="8 9" key="1">
    <citation type="submission" date="2020-10" db="EMBL/GenBank/DDBJ databases">
        <title>Olsenella immobilis sp.nov., isolated from the mud in a fermentation cellar used for the production of Chinese strong-flavoured liquor.</title>
        <authorList>
            <person name="Lu L."/>
        </authorList>
    </citation>
    <scope>NUCLEOTIDE SEQUENCE [LARGE SCALE GENOMIC DNA]</scope>
    <source>
        <strain evidence="8 9">LZLJ-2</strain>
    </source>
</reference>
<keyword evidence="3 6" id="KW-0812">Transmembrane</keyword>
<feature type="domain" description="Type II secretion system protein GspF" evidence="7">
    <location>
        <begin position="65"/>
        <end position="189"/>
    </location>
</feature>
<keyword evidence="4 6" id="KW-1133">Transmembrane helix</keyword>
<evidence type="ECO:0000313" key="8">
    <source>
        <dbReference type="EMBL" id="QOY61523.1"/>
    </source>
</evidence>
<dbReference type="KEGG" id="tio:INP52_02010"/>
<accession>A0A7S7MBR8</accession>
<evidence type="ECO:0000256" key="3">
    <source>
        <dbReference type="ARBA" id="ARBA00022692"/>
    </source>
</evidence>
<feature type="transmembrane region" description="Helical" evidence="6">
    <location>
        <begin position="199"/>
        <end position="223"/>
    </location>
</feature>
<keyword evidence="9" id="KW-1185">Reference proteome</keyword>
<dbReference type="PANTHER" id="PTHR35007">
    <property type="entry name" value="INTEGRAL MEMBRANE PROTEIN-RELATED"/>
    <property type="match status" value="1"/>
</dbReference>
<dbReference type="PANTHER" id="PTHR35007:SF2">
    <property type="entry name" value="PILUS ASSEMBLE PROTEIN"/>
    <property type="match status" value="1"/>
</dbReference>
<keyword evidence="2" id="KW-1003">Cell membrane</keyword>
<dbReference type="AlphaFoldDB" id="A0A7S7MBR8"/>
<evidence type="ECO:0000256" key="6">
    <source>
        <dbReference type="SAM" id="Phobius"/>
    </source>
</evidence>
<dbReference type="Proteomes" id="UP000593735">
    <property type="component" value="Chromosome"/>
</dbReference>
<feature type="transmembrane region" description="Helical" evidence="6">
    <location>
        <begin position="173"/>
        <end position="193"/>
    </location>
</feature>
<evidence type="ECO:0000256" key="1">
    <source>
        <dbReference type="ARBA" id="ARBA00004651"/>
    </source>
</evidence>
<dbReference type="Pfam" id="PF00482">
    <property type="entry name" value="T2SSF"/>
    <property type="match status" value="1"/>
</dbReference>
<evidence type="ECO:0000256" key="2">
    <source>
        <dbReference type="ARBA" id="ARBA00022475"/>
    </source>
</evidence>
<organism evidence="8 9">
    <name type="scientific">Thermophilibacter immobilis</name>
    <dbReference type="NCBI Taxonomy" id="2779519"/>
    <lineage>
        <taxon>Bacteria</taxon>
        <taxon>Bacillati</taxon>
        <taxon>Actinomycetota</taxon>
        <taxon>Coriobacteriia</taxon>
        <taxon>Coriobacteriales</taxon>
        <taxon>Atopobiaceae</taxon>
        <taxon>Thermophilibacter</taxon>
    </lineage>
</organism>
<proteinExistence type="predicted"/>
<evidence type="ECO:0000259" key="7">
    <source>
        <dbReference type="Pfam" id="PF00482"/>
    </source>
</evidence>
<evidence type="ECO:0000313" key="9">
    <source>
        <dbReference type="Proteomes" id="UP000593735"/>
    </source>
</evidence>
<gene>
    <name evidence="8" type="ORF">INP52_02010</name>
</gene>
<evidence type="ECO:0000256" key="5">
    <source>
        <dbReference type="ARBA" id="ARBA00023136"/>
    </source>
</evidence>
<keyword evidence="5 6" id="KW-0472">Membrane</keyword>
<protein>
    <submittedName>
        <fullName evidence="8">Type II secretion system F family protein</fullName>
    </submittedName>
</protein>
<evidence type="ECO:0000256" key="4">
    <source>
        <dbReference type="ARBA" id="ARBA00022989"/>
    </source>
</evidence>
<dbReference type="EMBL" id="CP063767">
    <property type="protein sequence ID" value="QOY61523.1"/>
    <property type="molecule type" value="Genomic_DNA"/>
</dbReference>
<comment type="subcellular location">
    <subcellularLocation>
        <location evidence="1">Cell membrane</location>
        <topology evidence="1">Multi-pass membrane protein</topology>
    </subcellularLocation>
</comment>
<dbReference type="InterPro" id="IPR018076">
    <property type="entry name" value="T2SS_GspF_dom"/>
</dbReference>
<name>A0A7S7MBR8_9ACTN</name>
<sequence>MNEQVAAAALVVILALASVGAGLVFASAAAGVVASVALFVTAVARDGARRQRSRREAAAAMPGIYRTLSVAMGSGQTLAQAVEYVGSHERGTAAGAFARTSLRLRCGMGTEEAVERLAAELDAPGTGLLATALVVSHRTGSPLRDLLLRSARLVERQGEFERLLTVKTAQVRLSVRIVCLLPVVMVGLLTLISPDFQRGLLTAPGLACVALALLLDGLALLIIRRLVRGVL</sequence>
<feature type="transmembrane region" description="Helical" evidence="6">
    <location>
        <begin position="27"/>
        <end position="45"/>
    </location>
</feature>